<sequence length="930" mass="104791">MGRGDILNLCFFVLLLFCSMYTVEGQAKTTALPLRNVSGLLRDSLDKPIEGATVSLVSGKDSLMTATNKFGYYGFKEVKSAEFLLSIRATGHKPYNRKYFNSDIKPQLNIPPIRLGIKEAQLEEVTISGLRGPLLKGDTTEFWAKDYIVRDYARLEDLLRRMEGITIDPDGSVYYNGQRVVKALFNNQTYFKGSVQEIMKELPADIVERIQIIDRDESGLTSKILKSEQSVKVLNVVTKADKSAGKMYDISLEGGTQDHYKGQASLRTIDGKDQRSYKMGYSQRPMGLKSDPVPGAISGMTTNVVVRESRQTESYGRSANAFAGISQSLAIGKFNLTPTYDFKLDNIKKGTERRSETYYEQGNIAQEKLQSQKQLDQNHELMTMFNTNSGQGVLNMSGTLNFSYTIFDRNSLERGLRSGLVKGLELLEKNEKGNTLKYNLNVMNESRMTKKLILRTGLYSSLNTERKDETSKNDIYNNPSDLTKADSSVYQTRPQNNSNWSTNLNNSLIWEKSDLIKYQFNLGLQHKYALRNIRSYLIDDQSSEVYNPELSNYQSETNVGIPIAIEPEISFKNGIFLSPSLGGSVQSLSGKITQNGQTIKRSDLLLTPRFKVGFRNSKTGSLSLGLSKSMSQPSLYMLNPTGYYLTAYDIQIGNPKLENTIRNSADIRYEVFLRKMRFSISFLGMYTKNEKIITSNRTARIIPDKNILITESSYVNMAGGNQIQSHLTITKFLNKLNSTLKLTGNVMQSDNPYMANGKVEGRRSLSQTYHASILYNPVKWLDIAPELKYQGLRDKNSLISSNGSTYSNSFFANAKLGFYLPKDWAINVDLSQAVYNTTNLMTNKSPFVINANIEKRLFPKKNGILSFVIMDATRENAVTNYVSSNMGYSNMVTNTNSRYFLLQFSYRPELFGKSRYDKGKGRKGDGSFIE</sequence>
<dbReference type="Proteomes" id="UP000254893">
    <property type="component" value="Unassembled WGS sequence"/>
</dbReference>
<evidence type="ECO:0000313" key="2">
    <source>
        <dbReference type="EMBL" id="SUJ14581.1"/>
    </source>
</evidence>
<organism evidence="2 3">
    <name type="scientific">Sphingobacterium spiritivorum</name>
    <name type="common">Flavobacterium spiritivorum</name>
    <dbReference type="NCBI Taxonomy" id="258"/>
    <lineage>
        <taxon>Bacteria</taxon>
        <taxon>Pseudomonadati</taxon>
        <taxon>Bacteroidota</taxon>
        <taxon>Sphingobacteriia</taxon>
        <taxon>Sphingobacteriales</taxon>
        <taxon>Sphingobacteriaceae</taxon>
        <taxon>Sphingobacterium</taxon>
    </lineage>
</organism>
<evidence type="ECO:0000313" key="3">
    <source>
        <dbReference type="Proteomes" id="UP000254893"/>
    </source>
</evidence>
<dbReference type="EMBL" id="UGYW01000002">
    <property type="protein sequence ID" value="SUJ14581.1"/>
    <property type="molecule type" value="Genomic_DNA"/>
</dbReference>
<dbReference type="SUPFAM" id="SSF49464">
    <property type="entry name" value="Carboxypeptidase regulatory domain-like"/>
    <property type="match status" value="1"/>
</dbReference>
<evidence type="ECO:0000259" key="1">
    <source>
        <dbReference type="Pfam" id="PF14905"/>
    </source>
</evidence>
<dbReference type="InterPro" id="IPR041700">
    <property type="entry name" value="OMP_b-brl_3"/>
</dbReference>
<dbReference type="InterPro" id="IPR008969">
    <property type="entry name" value="CarboxyPept-like_regulatory"/>
</dbReference>
<gene>
    <name evidence="2" type="ORF">NCTC11388_02399</name>
</gene>
<dbReference type="SUPFAM" id="SSF56935">
    <property type="entry name" value="Porins"/>
    <property type="match status" value="1"/>
</dbReference>
<dbReference type="Pfam" id="PF14905">
    <property type="entry name" value="OMP_b-brl_3"/>
    <property type="match status" value="1"/>
</dbReference>
<feature type="domain" description="Outer membrane protein beta-barrel" evidence="1">
    <location>
        <begin position="590"/>
        <end position="906"/>
    </location>
</feature>
<protein>
    <recommendedName>
        <fullName evidence="1">Outer membrane protein beta-barrel domain-containing protein</fullName>
    </recommendedName>
</protein>
<name>A0A380C7T9_SPHSI</name>
<proteinExistence type="predicted"/>
<dbReference type="AlphaFoldDB" id="A0A380C7T9"/>
<accession>A0A380C7T9</accession>
<reference evidence="2 3" key="1">
    <citation type="submission" date="2018-06" db="EMBL/GenBank/DDBJ databases">
        <authorList>
            <consortium name="Pathogen Informatics"/>
            <person name="Doyle S."/>
        </authorList>
    </citation>
    <scope>NUCLEOTIDE SEQUENCE [LARGE SCALE GENOMIC DNA]</scope>
    <source>
        <strain evidence="2 3">NCTC11388</strain>
    </source>
</reference>